<reference evidence="18" key="1">
    <citation type="submission" date="2022-07" db="EMBL/GenBank/DDBJ databases">
        <authorList>
            <person name="Trinca V."/>
            <person name="Uliana J.V.C."/>
            <person name="Torres T.T."/>
            <person name="Ward R.J."/>
            <person name="Monesi N."/>
        </authorList>
    </citation>
    <scope>NUCLEOTIDE SEQUENCE</scope>
    <source>
        <strain evidence="18">HSMRA1968</strain>
        <tissue evidence="18">Whole embryos</tissue>
    </source>
</reference>
<dbReference type="PROSITE" id="PS51888">
    <property type="entry name" value="CLIP"/>
    <property type="match status" value="2"/>
</dbReference>
<dbReference type="EMBL" id="WJQU01000003">
    <property type="protein sequence ID" value="KAJ6637209.1"/>
    <property type="molecule type" value="Genomic_DNA"/>
</dbReference>
<dbReference type="PRINTS" id="PR00722">
    <property type="entry name" value="CHYMOTRYPSIN"/>
</dbReference>
<dbReference type="InterPro" id="IPR033116">
    <property type="entry name" value="TRYPSIN_SER"/>
</dbReference>
<dbReference type="OrthoDB" id="7787467at2759"/>
<evidence type="ECO:0000256" key="10">
    <source>
        <dbReference type="ARBA" id="ARBA00022859"/>
    </source>
</evidence>
<comment type="similarity">
    <text evidence="14">Belongs to the peptidase S1 family. CLIP subfamily.</text>
</comment>
<dbReference type="PANTHER" id="PTHR24256">
    <property type="entry name" value="TRYPTASE-RELATED"/>
    <property type="match status" value="1"/>
</dbReference>
<dbReference type="InterPro" id="IPR043504">
    <property type="entry name" value="Peptidase_S1_PA_chymotrypsin"/>
</dbReference>
<keyword evidence="5" id="KW-0479">Metal-binding</keyword>
<evidence type="ECO:0000313" key="19">
    <source>
        <dbReference type="Proteomes" id="UP001151699"/>
    </source>
</evidence>
<gene>
    <name evidence="18" type="primary">ea_0</name>
    <name evidence="18" type="ORF">Bhyg_09938</name>
</gene>
<dbReference type="InterPro" id="IPR009003">
    <property type="entry name" value="Peptidase_S1_PA"/>
</dbReference>
<sequence length="691" mass="76462">MKEGELCSSPNRARGECIKFKKCPSLLKLIQKFPLYDEDLTFLRYSQCGYDKEPLVCCTDRFNRPDNGEPTRRDDSFTVLSSLLPTADMCKVNTGDRIVGGKKAKEDEFPWMALLEYKKPNNRKGFHCGGVLINERYILTAAHCMAAPEMKKLKWILTSVRLGEHDLSTERDCFQGECNDAPVDVAVEKLIPHEKYAPTSKSQENDIALIRLVRPVRFSKYIKPICLPGGSRLKSLVYDDLDLEIAGWGQTENSTVSNVKLKLTIPGVSTAKCNSIYQSRNRVTITNNQLCAGGVLGKDSCRGDSGGPLMYIDHINPEKAYWYCAGIVSFGPTPCGKEESAGYSTACYTPNNQNGICVPLLSCGSLYQLIQKVPLYPEDRNYLRQSQCGYNQQPYVVCCPDVYTNPAVTESSNGLLPSPGVCGTDNTNRIIGGEITKIDEFPWMALIEYSKPNNRRGFHCGGVLISDRYVLTAAHCAVGKDLKQLKWNLASVRLGEWDTNAEEDCDRGDCADPPLDIAVEEVIPHENYNPNSKTQENDIALLRLSQQVTYTDFIKPICLPTADNLKNKNYDGINLDVAGWGKTENVSFSNFKLKVRVPGVSLERCNSVYSRHSVVLGAGQLCAGGIKGADSCRGDSGGPLMTVDTNNPSRPYWYCAGIVSFGPSPCGMEGWPGVYTRVSAYTDWIVRNVRA</sequence>
<dbReference type="SUPFAM" id="SSF50494">
    <property type="entry name" value="Trypsin-like serine proteases"/>
    <property type="match status" value="2"/>
</dbReference>
<name>A0A9Q0MUB5_9DIPT</name>
<dbReference type="InterPro" id="IPR018114">
    <property type="entry name" value="TRYPSIN_HIS"/>
</dbReference>
<dbReference type="FunFam" id="2.40.10.10:FF:000078">
    <property type="entry name" value="Serine protease H137"/>
    <property type="match status" value="1"/>
</dbReference>
<dbReference type="GO" id="GO:0046872">
    <property type="term" value="F:metal ion binding"/>
    <property type="evidence" value="ECO:0007669"/>
    <property type="project" value="UniProtKB-KW"/>
</dbReference>
<keyword evidence="6" id="KW-0732">Signal</keyword>
<dbReference type="GO" id="GO:0045087">
    <property type="term" value="P:innate immune response"/>
    <property type="evidence" value="ECO:0007669"/>
    <property type="project" value="UniProtKB-KW"/>
</dbReference>
<dbReference type="AlphaFoldDB" id="A0A9Q0MUB5"/>
<evidence type="ECO:0000256" key="1">
    <source>
        <dbReference type="ARBA" id="ARBA00004613"/>
    </source>
</evidence>
<evidence type="ECO:0000256" key="15">
    <source>
        <dbReference type="RuleBase" id="RU363034"/>
    </source>
</evidence>
<keyword evidence="9" id="KW-0106">Calcium</keyword>
<dbReference type="FunFam" id="3.30.1640.30:FF:000001">
    <property type="entry name" value="Serine protease 7"/>
    <property type="match status" value="2"/>
</dbReference>
<keyword evidence="8 15" id="KW-0720">Serine protease</keyword>
<keyword evidence="2" id="KW-0964">Secreted</keyword>
<dbReference type="FunFam" id="2.40.10.10:FF:000084">
    <property type="entry name" value="Serine protease easter"/>
    <property type="match status" value="1"/>
</dbReference>
<evidence type="ECO:0000256" key="14">
    <source>
        <dbReference type="ARBA" id="ARBA00024195"/>
    </source>
</evidence>
<keyword evidence="10" id="KW-0391">Immunity</keyword>
<keyword evidence="19" id="KW-1185">Reference proteome</keyword>
<evidence type="ECO:0000256" key="7">
    <source>
        <dbReference type="ARBA" id="ARBA00022801"/>
    </source>
</evidence>
<dbReference type="GO" id="GO:0006508">
    <property type="term" value="P:proteolysis"/>
    <property type="evidence" value="ECO:0007669"/>
    <property type="project" value="UniProtKB-KW"/>
</dbReference>
<evidence type="ECO:0000256" key="6">
    <source>
        <dbReference type="ARBA" id="ARBA00022729"/>
    </source>
</evidence>
<comment type="caution">
    <text evidence="18">The sequence shown here is derived from an EMBL/GenBank/DDBJ whole genome shotgun (WGS) entry which is preliminary data.</text>
</comment>
<feature type="domain" description="Clip" evidence="17">
    <location>
        <begin position="346"/>
        <end position="399"/>
    </location>
</feature>
<keyword evidence="11" id="KW-0865">Zymogen</keyword>
<dbReference type="InterPro" id="IPR001314">
    <property type="entry name" value="Peptidase_S1A"/>
</dbReference>
<evidence type="ECO:0000256" key="8">
    <source>
        <dbReference type="ARBA" id="ARBA00022825"/>
    </source>
</evidence>
<dbReference type="GO" id="GO:0005576">
    <property type="term" value="C:extracellular region"/>
    <property type="evidence" value="ECO:0007669"/>
    <property type="project" value="UniProtKB-SubCell"/>
</dbReference>
<organism evidence="18 19">
    <name type="scientific">Pseudolycoriella hygida</name>
    <dbReference type="NCBI Taxonomy" id="35572"/>
    <lineage>
        <taxon>Eukaryota</taxon>
        <taxon>Metazoa</taxon>
        <taxon>Ecdysozoa</taxon>
        <taxon>Arthropoda</taxon>
        <taxon>Hexapoda</taxon>
        <taxon>Insecta</taxon>
        <taxon>Pterygota</taxon>
        <taxon>Neoptera</taxon>
        <taxon>Endopterygota</taxon>
        <taxon>Diptera</taxon>
        <taxon>Nematocera</taxon>
        <taxon>Sciaroidea</taxon>
        <taxon>Sciaridae</taxon>
        <taxon>Pseudolycoriella</taxon>
    </lineage>
</organism>
<comment type="subcellular location">
    <subcellularLocation>
        <location evidence="1">Secreted</location>
    </subcellularLocation>
</comment>
<dbReference type="InterPro" id="IPR022700">
    <property type="entry name" value="CLIP"/>
</dbReference>
<accession>A0A9Q0MUB5</accession>
<dbReference type="GO" id="GO:0004252">
    <property type="term" value="F:serine-type endopeptidase activity"/>
    <property type="evidence" value="ECO:0007669"/>
    <property type="project" value="InterPro"/>
</dbReference>
<evidence type="ECO:0000256" key="4">
    <source>
        <dbReference type="ARBA" id="ARBA00022670"/>
    </source>
</evidence>
<keyword evidence="4 15" id="KW-0645">Protease</keyword>
<evidence type="ECO:0000259" key="16">
    <source>
        <dbReference type="PROSITE" id="PS50240"/>
    </source>
</evidence>
<evidence type="ECO:0000256" key="3">
    <source>
        <dbReference type="ARBA" id="ARBA00022588"/>
    </source>
</evidence>
<evidence type="ECO:0000256" key="11">
    <source>
        <dbReference type="ARBA" id="ARBA00023145"/>
    </source>
</evidence>
<keyword evidence="7 15" id="KW-0378">Hydrolase</keyword>
<dbReference type="Pfam" id="PF12032">
    <property type="entry name" value="CLIP"/>
    <property type="match status" value="2"/>
</dbReference>
<evidence type="ECO:0000256" key="5">
    <source>
        <dbReference type="ARBA" id="ARBA00022723"/>
    </source>
</evidence>
<dbReference type="SMART" id="SM00020">
    <property type="entry name" value="Tryp_SPc"/>
    <property type="match status" value="2"/>
</dbReference>
<feature type="domain" description="Peptidase S1" evidence="16">
    <location>
        <begin position="98"/>
        <end position="375"/>
    </location>
</feature>
<dbReference type="PROSITE" id="PS00135">
    <property type="entry name" value="TRYPSIN_SER"/>
    <property type="match status" value="2"/>
</dbReference>
<protein>
    <submittedName>
        <fullName evidence="18">Serine protease easter</fullName>
    </submittedName>
</protein>
<evidence type="ECO:0000259" key="17">
    <source>
        <dbReference type="PROSITE" id="PS51888"/>
    </source>
</evidence>
<keyword evidence="12" id="KW-1015">Disulfide bond</keyword>
<evidence type="ECO:0000256" key="13">
    <source>
        <dbReference type="ARBA" id="ARBA00023180"/>
    </source>
</evidence>
<dbReference type="GO" id="GO:0035008">
    <property type="term" value="P:positive regulation of melanization defense response"/>
    <property type="evidence" value="ECO:0007669"/>
    <property type="project" value="UniProtKB-ARBA"/>
</dbReference>
<dbReference type="PROSITE" id="PS50240">
    <property type="entry name" value="TRYPSIN_DOM"/>
    <property type="match status" value="2"/>
</dbReference>
<dbReference type="PROSITE" id="PS00134">
    <property type="entry name" value="TRYPSIN_HIS"/>
    <property type="match status" value="2"/>
</dbReference>
<dbReference type="InterPro" id="IPR038565">
    <property type="entry name" value="CLIP_sf"/>
</dbReference>
<feature type="domain" description="Peptidase S1" evidence="16">
    <location>
        <begin position="430"/>
        <end position="690"/>
    </location>
</feature>
<dbReference type="Proteomes" id="UP001151699">
    <property type="component" value="Chromosome X"/>
</dbReference>
<dbReference type="GO" id="GO:0051604">
    <property type="term" value="P:protein maturation"/>
    <property type="evidence" value="ECO:0007669"/>
    <property type="project" value="UniProtKB-ARBA"/>
</dbReference>
<dbReference type="FunFam" id="2.40.10.10:FF:000028">
    <property type="entry name" value="Serine protease easter"/>
    <property type="match status" value="2"/>
</dbReference>
<evidence type="ECO:0000256" key="9">
    <source>
        <dbReference type="ARBA" id="ARBA00022837"/>
    </source>
</evidence>
<dbReference type="CDD" id="cd00190">
    <property type="entry name" value="Tryp_SPc"/>
    <property type="match status" value="2"/>
</dbReference>
<keyword evidence="13" id="KW-0325">Glycoprotein</keyword>
<dbReference type="Gene3D" id="3.30.1640.30">
    <property type="match status" value="2"/>
</dbReference>
<proteinExistence type="inferred from homology"/>
<keyword evidence="3" id="KW-0399">Innate immunity</keyword>
<dbReference type="SMART" id="SM00680">
    <property type="entry name" value="CLIP"/>
    <property type="match status" value="2"/>
</dbReference>
<evidence type="ECO:0000313" key="18">
    <source>
        <dbReference type="EMBL" id="KAJ6637209.1"/>
    </source>
</evidence>
<feature type="domain" description="Clip" evidence="17">
    <location>
        <begin position="6"/>
        <end position="58"/>
    </location>
</feature>
<dbReference type="Pfam" id="PF00089">
    <property type="entry name" value="Trypsin"/>
    <property type="match status" value="2"/>
</dbReference>
<dbReference type="InterPro" id="IPR051487">
    <property type="entry name" value="Ser/Thr_Proteases_Immune/Dev"/>
</dbReference>
<evidence type="ECO:0000256" key="2">
    <source>
        <dbReference type="ARBA" id="ARBA00022525"/>
    </source>
</evidence>
<dbReference type="InterPro" id="IPR001254">
    <property type="entry name" value="Trypsin_dom"/>
</dbReference>
<evidence type="ECO:0000256" key="12">
    <source>
        <dbReference type="ARBA" id="ARBA00023157"/>
    </source>
</evidence>
<dbReference type="Gene3D" id="2.40.10.10">
    <property type="entry name" value="Trypsin-like serine proteases"/>
    <property type="match status" value="4"/>
</dbReference>